<dbReference type="GO" id="GO:0101006">
    <property type="term" value="F:protein histidine phosphatase activity"/>
    <property type="evidence" value="ECO:0007669"/>
    <property type="project" value="InterPro"/>
</dbReference>
<proteinExistence type="predicted"/>
<dbReference type="CDD" id="cd07040">
    <property type="entry name" value="HP"/>
    <property type="match status" value="1"/>
</dbReference>
<protein>
    <submittedName>
        <fullName evidence="1">Phosphohistidine phosphatase SixA</fullName>
    </submittedName>
</protein>
<evidence type="ECO:0000313" key="2">
    <source>
        <dbReference type="Proteomes" id="UP000176037"/>
    </source>
</evidence>
<accession>A0A1E8FJ92</accession>
<dbReference type="InterPro" id="IPR029033">
    <property type="entry name" value="His_PPase_superfam"/>
</dbReference>
<gene>
    <name evidence="1" type="ORF">BFC17_09995</name>
</gene>
<dbReference type="STRING" id="1856405.BFC17_09995"/>
<organism evidence="1 2">
    <name type="scientific">Alteromonas lipolytica</name>
    <dbReference type="NCBI Taxonomy" id="1856405"/>
    <lineage>
        <taxon>Bacteria</taxon>
        <taxon>Pseudomonadati</taxon>
        <taxon>Pseudomonadota</taxon>
        <taxon>Gammaproteobacteria</taxon>
        <taxon>Alteromonadales</taxon>
        <taxon>Alteromonadaceae</taxon>
        <taxon>Alteromonas/Salinimonas group</taxon>
        <taxon>Alteromonas</taxon>
    </lineage>
</organism>
<sequence length="170" mass="18898">MSGQSSKDDILVFIMRHGEAEPLLTDDKSRCLTATGSNEIGASSHWLVDNYCPDSQLATALVSPYTRTRQSFQQVTNTLHASQFEICNDITPDGNVRLAHDYMDLIARESLKNSDGQPVLLVSHMPFVSFFLDEICEAPKMALFATGSVAVVRYWVNRGKGVLLQHFQGF</sequence>
<dbReference type="EMBL" id="MJIC01000004">
    <property type="protein sequence ID" value="OFI36000.1"/>
    <property type="molecule type" value="Genomic_DNA"/>
</dbReference>
<dbReference type="Gene3D" id="3.40.50.1240">
    <property type="entry name" value="Phosphoglycerate mutase-like"/>
    <property type="match status" value="1"/>
</dbReference>
<evidence type="ECO:0000313" key="1">
    <source>
        <dbReference type="EMBL" id="OFI36000.1"/>
    </source>
</evidence>
<dbReference type="RefSeq" id="WP_070174844.1">
    <property type="nucleotide sequence ID" value="NZ_BMJR01000004.1"/>
</dbReference>
<reference evidence="1 2" key="1">
    <citation type="submission" date="2016-09" db="EMBL/GenBank/DDBJ databases">
        <title>Alteromonas lipolytica, a new species isolated from sea water.</title>
        <authorList>
            <person name="Wu Y.-H."/>
            <person name="Cheng H."/>
            <person name="Xu X.-W."/>
        </authorList>
    </citation>
    <scope>NUCLEOTIDE SEQUENCE [LARGE SCALE GENOMIC DNA]</scope>
    <source>
        <strain evidence="1 2">JW12</strain>
    </source>
</reference>
<name>A0A1E8FJ92_9ALTE</name>
<dbReference type="AlphaFoldDB" id="A0A1E8FJ92"/>
<dbReference type="Proteomes" id="UP000176037">
    <property type="component" value="Unassembled WGS sequence"/>
</dbReference>
<dbReference type="OrthoDB" id="92610at2"/>
<dbReference type="NCBIfam" id="TIGR00249">
    <property type="entry name" value="sixA"/>
    <property type="match status" value="1"/>
</dbReference>
<keyword evidence="2" id="KW-1185">Reference proteome</keyword>
<dbReference type="InterPro" id="IPR004449">
    <property type="entry name" value="SixA"/>
</dbReference>
<comment type="caution">
    <text evidence="1">The sequence shown here is derived from an EMBL/GenBank/DDBJ whole genome shotgun (WGS) entry which is preliminary data.</text>
</comment>
<dbReference type="GO" id="GO:0005737">
    <property type="term" value="C:cytoplasm"/>
    <property type="evidence" value="ECO:0007669"/>
    <property type="project" value="InterPro"/>
</dbReference>
<dbReference type="SUPFAM" id="SSF53254">
    <property type="entry name" value="Phosphoglycerate mutase-like"/>
    <property type="match status" value="1"/>
</dbReference>